<evidence type="ECO:0000313" key="3">
    <source>
        <dbReference type="Proteomes" id="UP000823749"/>
    </source>
</evidence>
<protein>
    <submittedName>
        <fullName evidence="2">Uncharacterized protein</fullName>
    </submittedName>
</protein>
<evidence type="ECO:0000313" key="2">
    <source>
        <dbReference type="EMBL" id="KAG5562155.1"/>
    </source>
</evidence>
<dbReference type="AlphaFoldDB" id="A0AAV6LBR5"/>
<keyword evidence="3" id="KW-1185">Reference proteome</keyword>
<organism evidence="2 3">
    <name type="scientific">Rhododendron griersonianum</name>
    <dbReference type="NCBI Taxonomy" id="479676"/>
    <lineage>
        <taxon>Eukaryota</taxon>
        <taxon>Viridiplantae</taxon>
        <taxon>Streptophyta</taxon>
        <taxon>Embryophyta</taxon>
        <taxon>Tracheophyta</taxon>
        <taxon>Spermatophyta</taxon>
        <taxon>Magnoliopsida</taxon>
        <taxon>eudicotyledons</taxon>
        <taxon>Gunneridae</taxon>
        <taxon>Pentapetalae</taxon>
        <taxon>asterids</taxon>
        <taxon>Ericales</taxon>
        <taxon>Ericaceae</taxon>
        <taxon>Ericoideae</taxon>
        <taxon>Rhodoreae</taxon>
        <taxon>Rhododendron</taxon>
    </lineage>
</organism>
<proteinExistence type="predicted"/>
<reference evidence="2" key="1">
    <citation type="submission" date="2020-08" db="EMBL/GenBank/DDBJ databases">
        <title>Plant Genome Project.</title>
        <authorList>
            <person name="Zhang R.-G."/>
        </authorList>
    </citation>
    <scope>NUCLEOTIDE SEQUENCE</scope>
    <source>
        <strain evidence="2">WSP0</strain>
        <tissue evidence="2">Leaf</tissue>
    </source>
</reference>
<accession>A0AAV6LBR5</accession>
<comment type="caution">
    <text evidence="2">The sequence shown here is derived from an EMBL/GenBank/DDBJ whole genome shotgun (WGS) entry which is preliminary data.</text>
</comment>
<sequence>MRHRNPRFCTRSTMLLMHIIEETCSRWNFTAQAEKTPIPTKSTTTHMPLRTLCIDSSDQLHLEGQTSPTKSREPTKARQAPFSMKL</sequence>
<name>A0AAV6LBR5_9ERIC</name>
<feature type="region of interest" description="Disordered" evidence="1">
    <location>
        <begin position="57"/>
        <end position="86"/>
    </location>
</feature>
<gene>
    <name evidence="2" type="ORF">RHGRI_005034</name>
</gene>
<feature type="compositionally biased region" description="Polar residues" evidence="1">
    <location>
        <begin position="57"/>
        <end position="69"/>
    </location>
</feature>
<dbReference type="Proteomes" id="UP000823749">
    <property type="component" value="Chromosome 2"/>
</dbReference>
<evidence type="ECO:0000256" key="1">
    <source>
        <dbReference type="SAM" id="MobiDB-lite"/>
    </source>
</evidence>
<dbReference type="EMBL" id="JACTNZ010000002">
    <property type="protein sequence ID" value="KAG5562155.1"/>
    <property type="molecule type" value="Genomic_DNA"/>
</dbReference>